<dbReference type="GeneID" id="97669275"/>
<dbReference type="InterPro" id="IPR018483">
    <property type="entry name" value="Carb_kinase_FGGY_CS"/>
</dbReference>
<evidence type="ECO:0000256" key="4">
    <source>
        <dbReference type="ARBA" id="ARBA00022777"/>
    </source>
</evidence>
<feature type="domain" description="Carbohydrate kinase FGGY N-terminal" evidence="8">
    <location>
        <begin position="5"/>
        <end position="245"/>
    </location>
</feature>
<name>A0A0M6ZFI7_9HYPH</name>
<dbReference type="RefSeq" id="WP_055119702.1">
    <property type="nucleotide sequence ID" value="NZ_CXWA01000007.1"/>
</dbReference>
<evidence type="ECO:0000256" key="2">
    <source>
        <dbReference type="ARBA" id="ARBA00022679"/>
    </source>
</evidence>
<evidence type="ECO:0000313" key="10">
    <source>
        <dbReference type="EMBL" id="CTQ68603.1"/>
    </source>
</evidence>
<evidence type="ECO:0000256" key="7">
    <source>
        <dbReference type="RuleBase" id="RU003733"/>
    </source>
</evidence>
<evidence type="ECO:0000259" key="9">
    <source>
        <dbReference type="Pfam" id="PF02782"/>
    </source>
</evidence>
<keyword evidence="2 7" id="KW-0808">Transferase</keyword>
<dbReference type="Pfam" id="PF00370">
    <property type="entry name" value="FGGY_N"/>
    <property type="match status" value="1"/>
</dbReference>
<dbReference type="AlphaFoldDB" id="A0A0M6ZFI7"/>
<evidence type="ECO:0000259" key="8">
    <source>
        <dbReference type="Pfam" id="PF00370"/>
    </source>
</evidence>
<dbReference type="PANTHER" id="PTHR10196">
    <property type="entry name" value="SUGAR KINASE"/>
    <property type="match status" value="1"/>
</dbReference>
<dbReference type="Gene3D" id="3.30.420.40">
    <property type="match status" value="2"/>
</dbReference>
<gene>
    <name evidence="10" type="primary">glpK_1</name>
    <name evidence="10" type="ORF">LA5096_01869</name>
</gene>
<sequence length="487" mass="51769">MARQVILAIDEGTTNSKAILIDENGSIIASGSAPVPIEHPKPGWVQQDANAIWQATQQAVTSCLNKAPDAEVTALGISNQRESILAWDKRTGEPIGPVITWQCRRTAEECDQLKADGHEANVITRTGLPLDPLFPPTKAAWLLRHYPSADRETCIGTVDSWLIWKFSGGALHVTDSSNAARTQLYNLAEARWDPALCDLFGIDQDMLPAVHDSSHVFGKTQGAEVIPDGIPIASAIGDSHAALFGHGAFAIGDGKITFGTGSSVMTTVSEFLAPPQGITTTIAWSINKLPTFAFEGNILVSASILPWTAELLGLKSVDELLDLAATVSDTKEVVLVPAHVGLGSPHWDSHARGLISGLSFAAGREHVALAAVQSMAFQVCDVLAIMEDTSSNIGHLYVDGGPSGNPFLMQIVADLTKRPVLPGTDTELSALGAAYLAGLATGFWPDIDAISKLPRHKAEIPPRMPPGDCDALIAMWRNAIARSTLRV</sequence>
<organism evidence="10 11">
    <name type="scientific">Roseibium album</name>
    <dbReference type="NCBI Taxonomy" id="311410"/>
    <lineage>
        <taxon>Bacteria</taxon>
        <taxon>Pseudomonadati</taxon>
        <taxon>Pseudomonadota</taxon>
        <taxon>Alphaproteobacteria</taxon>
        <taxon>Hyphomicrobiales</taxon>
        <taxon>Stappiaceae</taxon>
        <taxon>Roseibium</taxon>
    </lineage>
</organism>
<protein>
    <recommendedName>
        <fullName evidence="6">ATP:glycerol 3-phosphotransferase</fullName>
    </recommendedName>
</protein>
<keyword evidence="4 7" id="KW-0418">Kinase</keyword>
<dbReference type="InterPro" id="IPR000577">
    <property type="entry name" value="Carb_kinase_FGGY"/>
</dbReference>
<dbReference type="STRING" id="311410.LA5095_04890"/>
<proteinExistence type="inferred from homology"/>
<dbReference type="EMBL" id="CXWC01000003">
    <property type="protein sequence ID" value="CTQ68603.1"/>
    <property type="molecule type" value="Genomic_DNA"/>
</dbReference>
<dbReference type="OrthoDB" id="9805576at2"/>
<reference evidence="11" key="1">
    <citation type="submission" date="2015-07" db="EMBL/GenBank/DDBJ databases">
        <authorList>
            <person name="Rodrigo-Torres Lidia"/>
            <person name="Arahal R.David."/>
        </authorList>
    </citation>
    <scope>NUCLEOTIDE SEQUENCE [LARGE SCALE GENOMIC DNA]</scope>
    <source>
        <strain evidence="11">CECT 5096</strain>
    </source>
</reference>
<evidence type="ECO:0000256" key="5">
    <source>
        <dbReference type="ARBA" id="ARBA00022840"/>
    </source>
</evidence>
<dbReference type="InterPro" id="IPR018484">
    <property type="entry name" value="FGGY_N"/>
</dbReference>
<dbReference type="GO" id="GO:0004370">
    <property type="term" value="F:glycerol kinase activity"/>
    <property type="evidence" value="ECO:0007669"/>
    <property type="project" value="TreeGrafter"/>
</dbReference>
<keyword evidence="3" id="KW-0547">Nucleotide-binding</keyword>
<dbReference type="PANTHER" id="PTHR10196:SF69">
    <property type="entry name" value="GLYCEROL KINASE"/>
    <property type="match status" value="1"/>
</dbReference>
<dbReference type="SUPFAM" id="SSF53067">
    <property type="entry name" value="Actin-like ATPase domain"/>
    <property type="match status" value="2"/>
</dbReference>
<keyword evidence="11" id="KW-1185">Reference proteome</keyword>
<comment type="similarity">
    <text evidence="1 7">Belongs to the FGGY kinase family.</text>
</comment>
<accession>A0A0M6ZFI7</accession>
<dbReference type="PIRSF" id="PIRSF000538">
    <property type="entry name" value="GlpK"/>
    <property type="match status" value="1"/>
</dbReference>
<dbReference type="GO" id="GO:0005829">
    <property type="term" value="C:cytosol"/>
    <property type="evidence" value="ECO:0007669"/>
    <property type="project" value="TreeGrafter"/>
</dbReference>
<evidence type="ECO:0000256" key="1">
    <source>
        <dbReference type="ARBA" id="ARBA00009156"/>
    </source>
</evidence>
<dbReference type="InterPro" id="IPR018485">
    <property type="entry name" value="FGGY_C"/>
</dbReference>
<dbReference type="CDD" id="cd07769">
    <property type="entry name" value="ASKHA_NBD_FGGY_GK"/>
    <property type="match status" value="1"/>
</dbReference>
<evidence type="ECO:0000256" key="6">
    <source>
        <dbReference type="ARBA" id="ARBA00043149"/>
    </source>
</evidence>
<evidence type="ECO:0000313" key="11">
    <source>
        <dbReference type="Proteomes" id="UP000049983"/>
    </source>
</evidence>
<dbReference type="GO" id="GO:0005524">
    <property type="term" value="F:ATP binding"/>
    <property type="evidence" value="ECO:0007669"/>
    <property type="project" value="UniProtKB-KW"/>
</dbReference>
<dbReference type="Pfam" id="PF02782">
    <property type="entry name" value="FGGY_C"/>
    <property type="match status" value="1"/>
</dbReference>
<evidence type="ECO:0000256" key="3">
    <source>
        <dbReference type="ARBA" id="ARBA00022741"/>
    </source>
</evidence>
<feature type="domain" description="Carbohydrate kinase FGGY C-terminal" evidence="9">
    <location>
        <begin position="255"/>
        <end position="440"/>
    </location>
</feature>
<keyword evidence="5" id="KW-0067">ATP-binding</keyword>
<dbReference type="InterPro" id="IPR043129">
    <property type="entry name" value="ATPase_NBD"/>
</dbReference>
<dbReference type="Proteomes" id="UP000049983">
    <property type="component" value="Unassembled WGS sequence"/>
</dbReference>
<dbReference type="GO" id="GO:0019563">
    <property type="term" value="P:glycerol catabolic process"/>
    <property type="evidence" value="ECO:0007669"/>
    <property type="project" value="TreeGrafter"/>
</dbReference>
<dbReference type="PROSITE" id="PS00445">
    <property type="entry name" value="FGGY_KINASES_2"/>
    <property type="match status" value="1"/>
</dbReference>